<dbReference type="AlphaFoldDB" id="A0AA38CIS2"/>
<dbReference type="Gene3D" id="3.80.10.10">
    <property type="entry name" value="Ribonuclease Inhibitor"/>
    <property type="match status" value="1"/>
</dbReference>
<dbReference type="SUPFAM" id="SSF52047">
    <property type="entry name" value="RNI-like"/>
    <property type="match status" value="1"/>
</dbReference>
<feature type="domain" description="At1g61320/AtMIF1 LRR" evidence="1">
    <location>
        <begin position="11"/>
        <end position="166"/>
    </location>
</feature>
<comment type="caution">
    <text evidence="2">The sequence shown here is derived from an EMBL/GenBank/DDBJ whole genome shotgun (WGS) entry which is preliminary data.</text>
</comment>
<reference evidence="2 3" key="1">
    <citation type="journal article" date="2021" name="Nat. Plants">
        <title>The Taxus genome provides insights into paclitaxel biosynthesis.</title>
        <authorList>
            <person name="Xiong X."/>
            <person name="Gou J."/>
            <person name="Liao Q."/>
            <person name="Li Y."/>
            <person name="Zhou Q."/>
            <person name="Bi G."/>
            <person name="Li C."/>
            <person name="Du R."/>
            <person name="Wang X."/>
            <person name="Sun T."/>
            <person name="Guo L."/>
            <person name="Liang H."/>
            <person name="Lu P."/>
            <person name="Wu Y."/>
            <person name="Zhang Z."/>
            <person name="Ro D.K."/>
            <person name="Shang Y."/>
            <person name="Huang S."/>
            <person name="Yan J."/>
        </authorList>
    </citation>
    <scope>NUCLEOTIDE SEQUENCE [LARGE SCALE GENOMIC DNA]</scope>
    <source>
        <strain evidence="2">Ta-2019</strain>
    </source>
</reference>
<name>A0AA38CIS2_TAXCH</name>
<dbReference type="PANTHER" id="PTHR34145:SF28">
    <property type="entry name" value="F-BOX DOMAIN-CONTAINING PROTEIN"/>
    <property type="match status" value="1"/>
</dbReference>
<dbReference type="Pfam" id="PF23622">
    <property type="entry name" value="LRR_At1g61320_AtMIF1"/>
    <property type="match status" value="1"/>
</dbReference>
<dbReference type="PANTHER" id="PTHR34145">
    <property type="entry name" value="OS02G0105600 PROTEIN"/>
    <property type="match status" value="1"/>
</dbReference>
<evidence type="ECO:0000313" key="2">
    <source>
        <dbReference type="EMBL" id="KAH9299623.1"/>
    </source>
</evidence>
<dbReference type="EMBL" id="JAHRHJ020000010">
    <property type="protein sequence ID" value="KAH9299623.1"/>
    <property type="molecule type" value="Genomic_DNA"/>
</dbReference>
<proteinExistence type="predicted"/>
<protein>
    <recommendedName>
        <fullName evidence="1">At1g61320/AtMIF1 LRR domain-containing protein</fullName>
    </recommendedName>
</protein>
<dbReference type="InterPro" id="IPR055357">
    <property type="entry name" value="LRR_At1g61320_AtMIF1"/>
</dbReference>
<accession>A0AA38CIS2</accession>
<gene>
    <name evidence="2" type="ORF">KI387_031305</name>
</gene>
<organism evidence="2 3">
    <name type="scientific">Taxus chinensis</name>
    <name type="common">Chinese yew</name>
    <name type="synonym">Taxus wallichiana var. chinensis</name>
    <dbReference type="NCBI Taxonomy" id="29808"/>
    <lineage>
        <taxon>Eukaryota</taxon>
        <taxon>Viridiplantae</taxon>
        <taxon>Streptophyta</taxon>
        <taxon>Embryophyta</taxon>
        <taxon>Tracheophyta</taxon>
        <taxon>Spermatophyta</taxon>
        <taxon>Pinopsida</taxon>
        <taxon>Pinidae</taxon>
        <taxon>Conifers II</taxon>
        <taxon>Cupressales</taxon>
        <taxon>Taxaceae</taxon>
        <taxon>Taxus</taxon>
    </lineage>
</organism>
<evidence type="ECO:0000259" key="1">
    <source>
        <dbReference type="Pfam" id="PF23622"/>
    </source>
</evidence>
<dbReference type="OMA" id="WIHIMRI"/>
<dbReference type="InterPro" id="IPR053772">
    <property type="entry name" value="At1g61320/At1g61330-like"/>
</dbReference>
<sequence>MPIFWYELANLVRVTTSRTLKHLELRMDNLGEKSLGPSCPCTLDYIACSPCLESLKLWGVSLKQLPAWTPLLRLHTLEVVGVRVQDTALFGMLRACPMLKNLALLGCDGAKIVDIDLQYLEQCRLDFYGIGDCFLNITAPKLKLFEIQGAAWIRIRGNHSLRQLSIANNAGKVNKVDQCGRLSDLESLSMRGVQWCWDAIDNVLQSATDVKNLGDEN</sequence>
<evidence type="ECO:0000313" key="3">
    <source>
        <dbReference type="Proteomes" id="UP000824469"/>
    </source>
</evidence>
<dbReference type="Proteomes" id="UP000824469">
    <property type="component" value="Unassembled WGS sequence"/>
</dbReference>
<keyword evidence="3" id="KW-1185">Reference proteome</keyword>
<dbReference type="InterPro" id="IPR032675">
    <property type="entry name" value="LRR_dom_sf"/>
</dbReference>